<gene>
    <name evidence="2" type="ORF">HK100_009552</name>
</gene>
<accession>A0AAD5XJ90</accession>
<sequence>MSYDYSQILVAGNCYVSSYAIGIPIPDYGYDCALNFYCPNSTSSVVKSLPQLCSPTADCVADRLKSQLCSPQGPYEPELFDLSSTSYARLDFTVQTANPNTYESPTGRNAPISCPALSTCPAQTEVPVNFGGIVICAIVDVILAIIYIATRRLSAARRTEVNNLQLSSPSSTIPIISTILKTVSSAFKRKPIGVDVGDCETGKSNTKGGGTIEALQKSRNPSILPESVLGLTNLKLRKSSTFAVQGNNNKDMAERVNSETQLAGFMSGFRTALDGKEDVFVNFLFEDLGLQLKDGKHILKGVNGEIKSKKLTAIMGPSGCGSM</sequence>
<dbReference type="AlphaFoldDB" id="A0AAD5XJ90"/>
<dbReference type="Proteomes" id="UP001211907">
    <property type="component" value="Unassembled WGS sequence"/>
</dbReference>
<dbReference type="InterPro" id="IPR027417">
    <property type="entry name" value="P-loop_NTPase"/>
</dbReference>
<evidence type="ECO:0000313" key="3">
    <source>
        <dbReference type="Proteomes" id="UP001211907"/>
    </source>
</evidence>
<organism evidence="2 3">
    <name type="scientific">Physocladia obscura</name>
    <dbReference type="NCBI Taxonomy" id="109957"/>
    <lineage>
        <taxon>Eukaryota</taxon>
        <taxon>Fungi</taxon>
        <taxon>Fungi incertae sedis</taxon>
        <taxon>Chytridiomycota</taxon>
        <taxon>Chytridiomycota incertae sedis</taxon>
        <taxon>Chytridiomycetes</taxon>
        <taxon>Chytridiales</taxon>
        <taxon>Chytriomycetaceae</taxon>
        <taxon>Physocladia</taxon>
    </lineage>
</organism>
<name>A0AAD5XJ90_9FUNG</name>
<comment type="caution">
    <text evidence="2">The sequence shown here is derived from an EMBL/GenBank/DDBJ whole genome shotgun (WGS) entry which is preliminary data.</text>
</comment>
<evidence type="ECO:0000256" key="1">
    <source>
        <dbReference type="SAM" id="Phobius"/>
    </source>
</evidence>
<keyword evidence="3" id="KW-1185">Reference proteome</keyword>
<keyword evidence="1" id="KW-1133">Transmembrane helix</keyword>
<feature type="transmembrane region" description="Helical" evidence="1">
    <location>
        <begin position="130"/>
        <end position="149"/>
    </location>
</feature>
<proteinExistence type="predicted"/>
<evidence type="ECO:0000313" key="2">
    <source>
        <dbReference type="EMBL" id="KAJ3127773.1"/>
    </source>
</evidence>
<reference evidence="2" key="1">
    <citation type="submission" date="2020-05" db="EMBL/GenBank/DDBJ databases">
        <title>Phylogenomic resolution of chytrid fungi.</title>
        <authorList>
            <person name="Stajich J.E."/>
            <person name="Amses K."/>
            <person name="Simmons R."/>
            <person name="Seto K."/>
            <person name="Myers J."/>
            <person name="Bonds A."/>
            <person name="Quandt C.A."/>
            <person name="Barry K."/>
            <person name="Liu P."/>
            <person name="Grigoriev I."/>
            <person name="Longcore J.E."/>
            <person name="James T.Y."/>
        </authorList>
    </citation>
    <scope>NUCLEOTIDE SEQUENCE</scope>
    <source>
        <strain evidence="2">JEL0513</strain>
    </source>
</reference>
<keyword evidence="1" id="KW-0812">Transmembrane</keyword>
<dbReference type="Gene3D" id="3.40.50.300">
    <property type="entry name" value="P-loop containing nucleotide triphosphate hydrolases"/>
    <property type="match status" value="1"/>
</dbReference>
<protein>
    <submittedName>
        <fullName evidence="2">Uncharacterized protein</fullName>
    </submittedName>
</protein>
<dbReference type="EMBL" id="JADGJH010000494">
    <property type="protein sequence ID" value="KAJ3127773.1"/>
    <property type="molecule type" value="Genomic_DNA"/>
</dbReference>
<keyword evidence="1" id="KW-0472">Membrane</keyword>